<dbReference type="GO" id="GO:0007623">
    <property type="term" value="P:circadian rhythm"/>
    <property type="evidence" value="ECO:0007669"/>
    <property type="project" value="TreeGrafter"/>
</dbReference>
<dbReference type="PANTHER" id="PTHR46175">
    <property type="entry name" value="BACTERIOOPSIN TRANSCRIPTIONAL ACTIVATOR"/>
    <property type="match status" value="1"/>
</dbReference>
<dbReference type="CDD" id="cd00130">
    <property type="entry name" value="PAS"/>
    <property type="match status" value="1"/>
</dbReference>
<accession>A0A126X1T5</accession>
<keyword evidence="6" id="KW-0716">Sensory transduction</keyword>
<dbReference type="NCBIfam" id="TIGR00229">
    <property type="entry name" value="sensory_box"/>
    <property type="match status" value="1"/>
</dbReference>
<keyword evidence="14" id="KW-0675">Receptor</keyword>
<evidence type="ECO:0000256" key="13">
    <source>
        <dbReference type="ARBA" id="ARBA00023108"/>
    </source>
</evidence>
<evidence type="ECO:0000256" key="8">
    <source>
        <dbReference type="ARBA" id="ARBA00022643"/>
    </source>
</evidence>
<dbReference type="GO" id="GO:0009881">
    <property type="term" value="F:photoreceptor activity"/>
    <property type="evidence" value="ECO:0007669"/>
    <property type="project" value="UniProtKB-KW"/>
</dbReference>
<keyword evidence="13" id="KW-0090">Biological rhythms</keyword>
<dbReference type="PANTHER" id="PTHR46175:SF5">
    <property type="entry name" value="ADAGIO PROTEIN 1"/>
    <property type="match status" value="1"/>
</dbReference>
<evidence type="ECO:0000256" key="7">
    <source>
        <dbReference type="ARBA" id="ARBA00022630"/>
    </source>
</evidence>
<evidence type="ECO:0000256" key="10">
    <source>
        <dbReference type="ARBA" id="ARBA00022786"/>
    </source>
</evidence>
<keyword evidence="5" id="KW-0600">Photoreceptor protein</keyword>
<dbReference type="InterPro" id="IPR000014">
    <property type="entry name" value="PAS"/>
</dbReference>
<dbReference type="AlphaFoldDB" id="A0A126X1T5"/>
<protein>
    <submittedName>
        <fullName evidence="17">Putative LOV domain-containing protein</fullName>
    </submittedName>
</protein>
<evidence type="ECO:0000256" key="12">
    <source>
        <dbReference type="ARBA" id="ARBA00023089"/>
    </source>
</evidence>
<dbReference type="PROSITE" id="PS50112">
    <property type="entry name" value="PAS"/>
    <property type="match status" value="1"/>
</dbReference>
<keyword evidence="8" id="KW-0288">FMN</keyword>
<keyword evidence="11" id="KW-0157">Chromophore</keyword>
<evidence type="ECO:0000256" key="6">
    <source>
        <dbReference type="ARBA" id="ARBA00022606"/>
    </source>
</evidence>
<evidence type="ECO:0000256" key="1">
    <source>
        <dbReference type="ARBA" id="ARBA00004123"/>
    </source>
</evidence>
<sequence length="195" mass="21602">MEWDSNSEEGSVGEDEEGFLLSDGGPLPFSAGSLLETASCGFVVSDALEPDFPIIYVNTGFELVTGYRAEEILGRNCRFLQCRGPFAKRRHQLVDSTVVSEIRRCLELGVEFQGDLLNFRKDGSPLMNRLRLTPIYGDDKTITHVIGIQFFTEANLDLGPLPGSVTKESNRSSDRFSSDLMSSRFIPYSFRIGGS</sequence>
<comment type="pathway">
    <text evidence="2">Protein modification; protein ubiquitination.</text>
</comment>
<organism evidence="17">
    <name type="scientific">Tetrastigma voinierianum</name>
    <name type="common">Chestnut vine</name>
    <name type="synonym">Vitis voinieriana</name>
    <dbReference type="NCBI Taxonomy" id="345143"/>
    <lineage>
        <taxon>Eukaryota</taxon>
        <taxon>Viridiplantae</taxon>
        <taxon>Streptophyta</taxon>
        <taxon>Embryophyta</taxon>
        <taxon>Tracheophyta</taxon>
        <taxon>Spermatophyta</taxon>
        <taxon>Magnoliopsida</taxon>
        <taxon>eudicotyledons</taxon>
        <taxon>Gunneridae</taxon>
        <taxon>Pentapetalae</taxon>
        <taxon>rosids</taxon>
        <taxon>Vitales</taxon>
        <taxon>Vitaceae</taxon>
        <taxon>Cayratieae</taxon>
        <taxon>Tetrastigma</taxon>
    </lineage>
</organism>
<dbReference type="GO" id="GO:0005634">
    <property type="term" value="C:nucleus"/>
    <property type="evidence" value="ECO:0007669"/>
    <property type="project" value="UniProtKB-SubCell"/>
</dbReference>
<evidence type="ECO:0000256" key="4">
    <source>
        <dbReference type="ARBA" id="ARBA00022441"/>
    </source>
</evidence>
<dbReference type="SUPFAM" id="SSF55785">
    <property type="entry name" value="PYP-like sensor domain (PAS domain)"/>
    <property type="match status" value="1"/>
</dbReference>
<keyword evidence="4" id="KW-0880">Kelch repeat</keyword>
<dbReference type="EMBL" id="KU700998">
    <property type="protein sequence ID" value="AML78673.1"/>
    <property type="molecule type" value="mRNA"/>
</dbReference>
<keyword evidence="9" id="KW-0677">Repeat</keyword>
<feature type="domain" description="PAS" evidence="16">
    <location>
        <begin position="34"/>
        <end position="76"/>
    </location>
</feature>
<keyword evidence="10" id="KW-0833">Ubl conjugation pathway</keyword>
<keyword evidence="7" id="KW-0285">Flavoprotein</keyword>
<dbReference type="GO" id="GO:0009908">
    <property type="term" value="P:flower development"/>
    <property type="evidence" value="ECO:0007669"/>
    <property type="project" value="UniProtKB-KW"/>
</dbReference>
<evidence type="ECO:0000313" key="17">
    <source>
        <dbReference type="EMBL" id="AML78673.1"/>
    </source>
</evidence>
<reference evidence="17" key="1">
    <citation type="journal article" date="2016" name="Proc. Natl. Acad. Sci. U.S.A.">
        <title>Functional and topological diversity of LOV domain photoreceptors.</title>
        <authorList>
            <person name="Glantz S.T."/>
            <person name="Carpenter E.J."/>
            <person name="Melkonian M."/>
            <person name="Gardner K.H."/>
            <person name="Boyden E.S."/>
            <person name="Wong G.K."/>
            <person name="Chow B.Y."/>
        </authorList>
    </citation>
    <scope>NUCLEOTIDE SEQUENCE</scope>
    <source>
        <strain evidence="17">SZPD_2008051</strain>
    </source>
</reference>
<evidence type="ECO:0000256" key="15">
    <source>
        <dbReference type="ARBA" id="ARBA00023242"/>
    </source>
</evidence>
<evidence type="ECO:0000256" key="9">
    <source>
        <dbReference type="ARBA" id="ARBA00022737"/>
    </source>
</evidence>
<evidence type="ECO:0000256" key="5">
    <source>
        <dbReference type="ARBA" id="ARBA00022543"/>
    </source>
</evidence>
<evidence type="ECO:0000259" key="16">
    <source>
        <dbReference type="PROSITE" id="PS50112"/>
    </source>
</evidence>
<name>A0A126X1T5_TETVO</name>
<dbReference type="Gene3D" id="3.30.450.20">
    <property type="entry name" value="PAS domain"/>
    <property type="match status" value="1"/>
</dbReference>
<dbReference type="GO" id="GO:0009637">
    <property type="term" value="P:response to blue light"/>
    <property type="evidence" value="ECO:0007669"/>
    <property type="project" value="TreeGrafter"/>
</dbReference>
<keyword evidence="15" id="KW-0539">Nucleus</keyword>
<dbReference type="Pfam" id="PF13426">
    <property type="entry name" value="PAS_9"/>
    <property type="match status" value="1"/>
</dbReference>
<comment type="subcellular location">
    <subcellularLocation>
        <location evidence="1">Nucleus</location>
    </subcellularLocation>
</comment>
<evidence type="ECO:0000256" key="11">
    <source>
        <dbReference type="ARBA" id="ARBA00022991"/>
    </source>
</evidence>
<keyword evidence="12" id="KW-0287">Flowering</keyword>
<dbReference type="GO" id="GO:0005829">
    <property type="term" value="C:cytosol"/>
    <property type="evidence" value="ECO:0007669"/>
    <property type="project" value="TreeGrafter"/>
</dbReference>
<proteinExistence type="evidence at transcript level"/>
<evidence type="ECO:0000256" key="14">
    <source>
        <dbReference type="ARBA" id="ARBA00023170"/>
    </source>
</evidence>
<dbReference type="FunFam" id="3.30.450.20:FF:000041">
    <property type="entry name" value="Adagio protein 1"/>
    <property type="match status" value="1"/>
</dbReference>
<evidence type="ECO:0000256" key="3">
    <source>
        <dbReference type="ARBA" id="ARBA00007833"/>
    </source>
</evidence>
<dbReference type="InterPro" id="IPR035965">
    <property type="entry name" value="PAS-like_dom_sf"/>
</dbReference>
<dbReference type="GO" id="GO:0019005">
    <property type="term" value="C:SCF ubiquitin ligase complex"/>
    <property type="evidence" value="ECO:0007669"/>
    <property type="project" value="TreeGrafter"/>
</dbReference>
<comment type="similarity">
    <text evidence="3">Belongs to the ADAGIO family.</text>
</comment>
<evidence type="ECO:0000256" key="2">
    <source>
        <dbReference type="ARBA" id="ARBA00004906"/>
    </source>
</evidence>